<dbReference type="Proteomes" id="UP001222680">
    <property type="component" value="Chromosome"/>
</dbReference>
<protein>
    <submittedName>
        <fullName evidence="1">Phage tail protein</fullName>
    </submittedName>
</protein>
<accession>A0ABY8GDG8</accession>
<name>A0ABY8GDG8_EDWIC</name>
<reference evidence="1 2" key="1">
    <citation type="submission" date="2022-02" db="EMBL/GenBank/DDBJ databases">
        <title>Phenotypic, genotypic and serological characterization of Edwardsiella ictaluri from catfish and ornamental fish species.</title>
        <authorList>
            <person name="Rose D."/>
            <person name="Tekedar H.C."/>
            <person name="Waldbieser G.C."/>
            <person name="Aarattuthodi S."/>
            <person name="Griffin M.J."/>
        </authorList>
    </citation>
    <scope>NUCLEOTIDE SEQUENCE [LARGE SCALE GENOMIC DNA]</scope>
    <source>
        <strain evidence="1 2">13 TAL-140 K3</strain>
    </source>
</reference>
<keyword evidence="2" id="KW-1185">Reference proteome</keyword>
<dbReference type="EMBL" id="CP092014">
    <property type="protein sequence ID" value="WFN95547.1"/>
    <property type="molecule type" value="Genomic_DNA"/>
</dbReference>
<organism evidence="1 2">
    <name type="scientific">Edwardsiella ictaluri</name>
    <dbReference type="NCBI Taxonomy" id="67780"/>
    <lineage>
        <taxon>Bacteria</taxon>
        <taxon>Pseudomonadati</taxon>
        <taxon>Pseudomonadota</taxon>
        <taxon>Gammaproteobacteria</taxon>
        <taxon>Enterobacterales</taxon>
        <taxon>Hafniaceae</taxon>
        <taxon>Edwardsiella</taxon>
    </lineage>
</organism>
<evidence type="ECO:0000313" key="1">
    <source>
        <dbReference type="EMBL" id="WFN95547.1"/>
    </source>
</evidence>
<proteinExistence type="predicted"/>
<evidence type="ECO:0000313" key="2">
    <source>
        <dbReference type="Proteomes" id="UP001222680"/>
    </source>
</evidence>
<dbReference type="InterPro" id="IPR010265">
    <property type="entry name" value="Phage_lambda_TipM"/>
</dbReference>
<gene>
    <name evidence="1" type="ORF">MAY91_11375</name>
</gene>
<sequence length="109" mass="12631">METFCWPVRPDMAVDSEPRVHVVKFGEGYEQRRSSGLNSDLKIYEVTIKVSRDDAYALEAFLSRHGGVSAFLWTPPYVHRQIRVVCRKWKSKVGMLNTDFTATFNQVIY</sequence>
<dbReference type="RefSeq" id="WP_049640234.1">
    <property type="nucleotide sequence ID" value="NZ_CP113159.1"/>
</dbReference>
<dbReference type="Pfam" id="PF05939">
    <property type="entry name" value="Phage_min_tail"/>
    <property type="match status" value="1"/>
</dbReference>